<gene>
    <name evidence="1" type="ORF">NM208_g6403</name>
</gene>
<name>A0ACC1SD60_9HYPO</name>
<keyword evidence="2" id="KW-1185">Reference proteome</keyword>
<dbReference type="Proteomes" id="UP001148629">
    <property type="component" value="Unassembled WGS sequence"/>
</dbReference>
<reference evidence="1" key="1">
    <citation type="submission" date="2022-08" db="EMBL/GenBank/DDBJ databases">
        <title>Genome Sequence of Fusarium decemcellulare.</title>
        <authorList>
            <person name="Buettner E."/>
        </authorList>
    </citation>
    <scope>NUCLEOTIDE SEQUENCE</scope>
    <source>
        <strain evidence="1">Babe19</strain>
    </source>
</reference>
<comment type="caution">
    <text evidence="1">The sequence shown here is derived from an EMBL/GenBank/DDBJ whole genome shotgun (WGS) entry which is preliminary data.</text>
</comment>
<evidence type="ECO:0000313" key="2">
    <source>
        <dbReference type="Proteomes" id="UP001148629"/>
    </source>
</evidence>
<accession>A0ACC1SD60</accession>
<organism evidence="1 2">
    <name type="scientific">Fusarium decemcellulare</name>
    <dbReference type="NCBI Taxonomy" id="57161"/>
    <lineage>
        <taxon>Eukaryota</taxon>
        <taxon>Fungi</taxon>
        <taxon>Dikarya</taxon>
        <taxon>Ascomycota</taxon>
        <taxon>Pezizomycotina</taxon>
        <taxon>Sordariomycetes</taxon>
        <taxon>Hypocreomycetidae</taxon>
        <taxon>Hypocreales</taxon>
        <taxon>Nectriaceae</taxon>
        <taxon>Fusarium</taxon>
        <taxon>Fusarium decemcellulare species complex</taxon>
    </lineage>
</organism>
<proteinExistence type="predicted"/>
<dbReference type="EMBL" id="JANRMS010000592">
    <property type="protein sequence ID" value="KAJ3537234.1"/>
    <property type="molecule type" value="Genomic_DNA"/>
</dbReference>
<protein>
    <submittedName>
        <fullName evidence="1">Uncharacterized protein</fullName>
    </submittedName>
</protein>
<evidence type="ECO:0000313" key="1">
    <source>
        <dbReference type="EMBL" id="KAJ3537234.1"/>
    </source>
</evidence>
<sequence>MSSHAVYPDLSGKIALIMGIGQTTASSPTQWGNGAAIAYSLSQNNAIIFGCDINLESANNTKSRLPGPCEVMVADVTSSDDVARVVKGCLDKHGRIDILVNNVGMPIPGDAVSLPEAAWDQQINLNLKSVYLSCHFVLPIMEKQGSGTVVNNASIAGIRYLGKPQVAYNSSKAAVIHFTQVTAATFAGKGIRLNCVVPGLMLTPLVERMGLSDDPAERKMFEKITQNNVPMGCMGSAFDVANAVSFLASDSAKYITGQSLVIDGGLTVSTGA</sequence>